<keyword evidence="3" id="KW-0175">Coiled coil</keyword>
<dbReference type="PANTHER" id="PTHR21431:SF0">
    <property type="entry name" value="PREFOLDIN SUBUNIT 6"/>
    <property type="match status" value="1"/>
</dbReference>
<evidence type="ECO:0000313" key="4">
    <source>
        <dbReference type="EMBL" id="AYO43147.1"/>
    </source>
</evidence>
<dbReference type="GO" id="GO:0051082">
    <property type="term" value="F:unfolded protein binding"/>
    <property type="evidence" value="ECO:0007669"/>
    <property type="project" value="InterPro"/>
</dbReference>
<evidence type="ECO:0000313" key="5">
    <source>
        <dbReference type="Proteomes" id="UP000269793"/>
    </source>
</evidence>
<dbReference type="Gene3D" id="1.10.287.370">
    <property type="match status" value="1"/>
</dbReference>
<evidence type="ECO:0000256" key="3">
    <source>
        <dbReference type="SAM" id="Coils"/>
    </source>
</evidence>
<dbReference type="STRING" id="425264.A0A3G2SAN4"/>
<dbReference type="GO" id="GO:0051131">
    <property type="term" value="P:chaperone-mediated protein complex assembly"/>
    <property type="evidence" value="ECO:0007669"/>
    <property type="project" value="TreeGrafter"/>
</dbReference>
<dbReference type="Pfam" id="PF01920">
    <property type="entry name" value="Prefoldin_2"/>
    <property type="match status" value="1"/>
</dbReference>
<protein>
    <submittedName>
        <fullName evidence="4">Prefoldin subunit 6</fullName>
    </submittedName>
</protein>
<reference evidence="4 5" key="1">
    <citation type="submission" date="2018-10" db="EMBL/GenBank/DDBJ databases">
        <title>Complete genome sequence of Malassezia restricta CBS 7877.</title>
        <authorList>
            <person name="Morand S.C."/>
            <person name="Bertignac M."/>
            <person name="Iltis A."/>
            <person name="Kolder I."/>
            <person name="Pirovano W."/>
            <person name="Jourdain R."/>
            <person name="Clavaud C."/>
        </authorList>
    </citation>
    <scope>NUCLEOTIDE SEQUENCE [LARGE SCALE GENOMIC DNA]</scope>
    <source>
        <strain evidence="4 5">CBS 7877</strain>
    </source>
</reference>
<dbReference type="GO" id="GO:0006457">
    <property type="term" value="P:protein folding"/>
    <property type="evidence" value="ECO:0007669"/>
    <property type="project" value="InterPro"/>
</dbReference>
<dbReference type="PANTHER" id="PTHR21431">
    <property type="entry name" value="PREFOLDIN SUBUNIT 6"/>
    <property type="match status" value="1"/>
</dbReference>
<dbReference type="InterPro" id="IPR002777">
    <property type="entry name" value="PFD_beta-like"/>
</dbReference>
<evidence type="ECO:0000256" key="2">
    <source>
        <dbReference type="ARBA" id="ARBA00023186"/>
    </source>
</evidence>
<proteinExistence type="inferred from homology"/>
<dbReference type="EMBL" id="CP033151">
    <property type="protein sequence ID" value="AYO43147.1"/>
    <property type="molecule type" value="Genomic_DNA"/>
</dbReference>
<dbReference type="OrthoDB" id="248120at2759"/>
<dbReference type="SUPFAM" id="SSF46579">
    <property type="entry name" value="Prefoldin"/>
    <property type="match status" value="1"/>
</dbReference>
<accession>A0A3G2SAN4</accession>
<dbReference type="Proteomes" id="UP000269793">
    <property type="component" value="Chromosome IV"/>
</dbReference>
<sequence>MASEQVKSILAQFQEVQNELNNLIDTHQQLLSQLSENQQVLKEFEKLEPDARVFKRLGPVLLPQEFAEAKTNVEKRIDFIQTESQRVDKRIEHLISKRNELQTEIVKSKQAP</sequence>
<gene>
    <name evidence="4" type="primary">YKE2</name>
    <name evidence="4" type="ORF">DNF11_2197</name>
</gene>
<evidence type="ECO:0000256" key="1">
    <source>
        <dbReference type="ARBA" id="ARBA00008045"/>
    </source>
</evidence>
<feature type="coiled-coil region" evidence="3">
    <location>
        <begin position="84"/>
        <end position="111"/>
    </location>
</feature>
<dbReference type="AlphaFoldDB" id="A0A3G2SAN4"/>
<feature type="coiled-coil region" evidence="3">
    <location>
        <begin position="6"/>
        <end position="37"/>
    </location>
</feature>
<dbReference type="InterPro" id="IPR009053">
    <property type="entry name" value="Prefoldin"/>
</dbReference>
<dbReference type="GO" id="GO:0051087">
    <property type="term" value="F:protein-folding chaperone binding"/>
    <property type="evidence" value="ECO:0007669"/>
    <property type="project" value="TreeGrafter"/>
</dbReference>
<keyword evidence="2" id="KW-0143">Chaperone</keyword>
<dbReference type="FunFam" id="1.10.287.370:FF:000003">
    <property type="entry name" value="Prefoldin subunit 6"/>
    <property type="match status" value="1"/>
</dbReference>
<dbReference type="CDD" id="cd23161">
    <property type="entry name" value="Prefoldin_6"/>
    <property type="match status" value="1"/>
</dbReference>
<dbReference type="VEuPathDB" id="FungiDB:DNF11_2197"/>
<keyword evidence="5" id="KW-1185">Reference proteome</keyword>
<dbReference type="GO" id="GO:0016272">
    <property type="term" value="C:prefoldin complex"/>
    <property type="evidence" value="ECO:0007669"/>
    <property type="project" value="InterPro"/>
</dbReference>
<comment type="similarity">
    <text evidence="1">Belongs to the prefoldin subunit beta family.</text>
</comment>
<name>A0A3G2SAN4_MALR7</name>
<organism evidence="4 5">
    <name type="scientific">Malassezia restricta (strain ATCC 96810 / NBRC 103918 / CBS 7877)</name>
    <name type="common">Seborrheic dermatitis infection agent</name>
    <dbReference type="NCBI Taxonomy" id="425264"/>
    <lineage>
        <taxon>Eukaryota</taxon>
        <taxon>Fungi</taxon>
        <taxon>Dikarya</taxon>
        <taxon>Basidiomycota</taxon>
        <taxon>Ustilaginomycotina</taxon>
        <taxon>Malasseziomycetes</taxon>
        <taxon>Malasseziales</taxon>
        <taxon>Malasseziaceae</taxon>
        <taxon>Malassezia</taxon>
    </lineage>
</organism>
<dbReference type="GO" id="GO:0005737">
    <property type="term" value="C:cytoplasm"/>
    <property type="evidence" value="ECO:0007669"/>
    <property type="project" value="TreeGrafter"/>
</dbReference>